<evidence type="ECO:0000313" key="13">
    <source>
        <dbReference type="EMBL" id="RPB28644.1"/>
    </source>
</evidence>
<evidence type="ECO:0000256" key="5">
    <source>
        <dbReference type="ARBA" id="ARBA00022777"/>
    </source>
</evidence>
<comment type="catalytic activity">
    <reaction evidence="7">
        <text>L-threonyl-[protein] + ATP = O-phospho-L-threonyl-[protein] + ADP + H(+)</text>
        <dbReference type="Rhea" id="RHEA:46608"/>
        <dbReference type="Rhea" id="RHEA-COMP:11060"/>
        <dbReference type="Rhea" id="RHEA-COMP:11605"/>
        <dbReference type="ChEBI" id="CHEBI:15378"/>
        <dbReference type="ChEBI" id="CHEBI:30013"/>
        <dbReference type="ChEBI" id="CHEBI:30616"/>
        <dbReference type="ChEBI" id="CHEBI:61977"/>
        <dbReference type="ChEBI" id="CHEBI:456216"/>
        <dbReference type="EC" id="2.7.11.1"/>
    </reaction>
</comment>
<feature type="compositionally biased region" description="Basic and acidic residues" evidence="11">
    <location>
        <begin position="1306"/>
        <end position="1316"/>
    </location>
</feature>
<name>A0A3N4M0E7_9PEZI</name>
<feature type="binding site" evidence="9 10">
    <location>
        <position position="210"/>
    </location>
    <ligand>
        <name>ATP</name>
        <dbReference type="ChEBI" id="CHEBI:30616"/>
    </ligand>
</feature>
<feature type="region of interest" description="Disordered" evidence="11">
    <location>
        <begin position="734"/>
        <end position="786"/>
    </location>
</feature>
<feature type="region of interest" description="Disordered" evidence="11">
    <location>
        <begin position="824"/>
        <end position="984"/>
    </location>
</feature>
<feature type="compositionally biased region" description="Acidic residues" evidence="11">
    <location>
        <begin position="355"/>
        <end position="364"/>
    </location>
</feature>
<feature type="domain" description="Protein kinase" evidence="12">
    <location>
        <begin position="181"/>
        <end position="675"/>
    </location>
</feature>
<keyword evidence="2" id="KW-0723">Serine/threonine-protein kinase</keyword>
<accession>A0A3N4M0E7</accession>
<evidence type="ECO:0000256" key="2">
    <source>
        <dbReference type="ARBA" id="ARBA00022527"/>
    </source>
</evidence>
<dbReference type="GO" id="GO:0005524">
    <property type="term" value="F:ATP binding"/>
    <property type="evidence" value="ECO:0007669"/>
    <property type="project" value="UniProtKB-UniRule"/>
</dbReference>
<keyword evidence="5 13" id="KW-0418">Kinase</keyword>
<feature type="compositionally biased region" description="Low complexity" evidence="11">
    <location>
        <begin position="824"/>
        <end position="842"/>
    </location>
</feature>
<dbReference type="GO" id="GO:0001558">
    <property type="term" value="P:regulation of cell growth"/>
    <property type="evidence" value="ECO:0007669"/>
    <property type="project" value="UniProtKB-ARBA"/>
</dbReference>
<keyword evidence="6 9" id="KW-0067">ATP-binding</keyword>
<feature type="compositionally biased region" description="Polar residues" evidence="11">
    <location>
        <begin position="909"/>
        <end position="931"/>
    </location>
</feature>
<gene>
    <name evidence="13" type="ORF">L211DRAFT_845667</name>
</gene>
<keyword evidence="4 9" id="KW-0547">Nucleotide-binding</keyword>
<organism evidence="13 14">
    <name type="scientific">Terfezia boudieri ATCC MYA-4762</name>
    <dbReference type="NCBI Taxonomy" id="1051890"/>
    <lineage>
        <taxon>Eukaryota</taxon>
        <taxon>Fungi</taxon>
        <taxon>Dikarya</taxon>
        <taxon>Ascomycota</taxon>
        <taxon>Pezizomycotina</taxon>
        <taxon>Pezizomycetes</taxon>
        <taxon>Pezizales</taxon>
        <taxon>Pezizaceae</taxon>
        <taxon>Terfezia</taxon>
    </lineage>
</organism>
<feature type="compositionally biased region" description="Basic and acidic residues" evidence="11">
    <location>
        <begin position="1510"/>
        <end position="1528"/>
    </location>
</feature>
<dbReference type="GO" id="GO:0004674">
    <property type="term" value="F:protein serine/threonine kinase activity"/>
    <property type="evidence" value="ECO:0007669"/>
    <property type="project" value="UniProtKB-KW"/>
</dbReference>
<dbReference type="InterPro" id="IPR030616">
    <property type="entry name" value="Aur-like"/>
</dbReference>
<dbReference type="Gene3D" id="3.30.200.20">
    <property type="entry name" value="Phosphorylase Kinase, domain 1"/>
    <property type="match status" value="1"/>
</dbReference>
<feature type="compositionally biased region" description="Polar residues" evidence="11">
    <location>
        <begin position="329"/>
        <end position="339"/>
    </location>
</feature>
<reference evidence="13 14" key="1">
    <citation type="journal article" date="2018" name="Nat. Ecol. Evol.">
        <title>Pezizomycetes genomes reveal the molecular basis of ectomycorrhizal truffle lifestyle.</title>
        <authorList>
            <person name="Murat C."/>
            <person name="Payen T."/>
            <person name="Noel B."/>
            <person name="Kuo A."/>
            <person name="Morin E."/>
            <person name="Chen J."/>
            <person name="Kohler A."/>
            <person name="Krizsan K."/>
            <person name="Balestrini R."/>
            <person name="Da Silva C."/>
            <person name="Montanini B."/>
            <person name="Hainaut M."/>
            <person name="Levati E."/>
            <person name="Barry K.W."/>
            <person name="Belfiori B."/>
            <person name="Cichocki N."/>
            <person name="Clum A."/>
            <person name="Dockter R.B."/>
            <person name="Fauchery L."/>
            <person name="Guy J."/>
            <person name="Iotti M."/>
            <person name="Le Tacon F."/>
            <person name="Lindquist E.A."/>
            <person name="Lipzen A."/>
            <person name="Malagnac F."/>
            <person name="Mello A."/>
            <person name="Molinier V."/>
            <person name="Miyauchi S."/>
            <person name="Poulain J."/>
            <person name="Riccioni C."/>
            <person name="Rubini A."/>
            <person name="Sitrit Y."/>
            <person name="Splivallo R."/>
            <person name="Traeger S."/>
            <person name="Wang M."/>
            <person name="Zifcakova L."/>
            <person name="Wipf D."/>
            <person name="Zambonelli A."/>
            <person name="Paolocci F."/>
            <person name="Nowrousian M."/>
            <person name="Ottonello S."/>
            <person name="Baldrian P."/>
            <person name="Spatafora J.W."/>
            <person name="Henrissat B."/>
            <person name="Nagy L.G."/>
            <person name="Aury J.M."/>
            <person name="Wincker P."/>
            <person name="Grigoriev I.V."/>
            <person name="Bonfante P."/>
            <person name="Martin F.M."/>
        </authorList>
    </citation>
    <scope>NUCLEOTIDE SEQUENCE [LARGE SCALE GENOMIC DNA]</scope>
    <source>
        <strain evidence="13 14">ATCC MYA-4762</strain>
    </source>
</reference>
<evidence type="ECO:0000256" key="6">
    <source>
        <dbReference type="ARBA" id="ARBA00022840"/>
    </source>
</evidence>
<dbReference type="SUPFAM" id="SSF56112">
    <property type="entry name" value="Protein kinase-like (PK-like)"/>
    <property type="match status" value="1"/>
</dbReference>
<feature type="region of interest" description="Disordered" evidence="11">
    <location>
        <begin position="1266"/>
        <end position="1349"/>
    </location>
</feature>
<dbReference type="InterPro" id="IPR017441">
    <property type="entry name" value="Protein_kinase_ATP_BS"/>
</dbReference>
<evidence type="ECO:0000256" key="1">
    <source>
        <dbReference type="ARBA" id="ARBA00012513"/>
    </source>
</evidence>
<feature type="compositionally biased region" description="Polar residues" evidence="11">
    <location>
        <begin position="948"/>
        <end position="984"/>
    </location>
</feature>
<feature type="region of interest" description="Disordered" evidence="11">
    <location>
        <begin position="1074"/>
        <end position="1093"/>
    </location>
</feature>
<dbReference type="EMBL" id="ML121529">
    <property type="protein sequence ID" value="RPB28644.1"/>
    <property type="molecule type" value="Genomic_DNA"/>
</dbReference>
<comment type="catalytic activity">
    <reaction evidence="8">
        <text>L-seryl-[protein] + ATP = O-phospho-L-seryl-[protein] + ADP + H(+)</text>
        <dbReference type="Rhea" id="RHEA:17989"/>
        <dbReference type="Rhea" id="RHEA-COMP:9863"/>
        <dbReference type="Rhea" id="RHEA-COMP:11604"/>
        <dbReference type="ChEBI" id="CHEBI:15378"/>
        <dbReference type="ChEBI" id="CHEBI:29999"/>
        <dbReference type="ChEBI" id="CHEBI:30616"/>
        <dbReference type="ChEBI" id="CHEBI:83421"/>
        <dbReference type="ChEBI" id="CHEBI:456216"/>
        <dbReference type="EC" id="2.7.11.1"/>
    </reaction>
</comment>
<dbReference type="Pfam" id="PF00069">
    <property type="entry name" value="Pkinase"/>
    <property type="match status" value="2"/>
</dbReference>
<feature type="compositionally biased region" description="Polar residues" evidence="11">
    <location>
        <begin position="587"/>
        <end position="603"/>
    </location>
</feature>
<dbReference type="PANTHER" id="PTHR24350">
    <property type="entry name" value="SERINE/THREONINE-PROTEIN KINASE IAL-RELATED"/>
    <property type="match status" value="1"/>
</dbReference>
<feature type="compositionally biased region" description="Low complexity" evidence="11">
    <location>
        <begin position="118"/>
        <end position="132"/>
    </location>
</feature>
<feature type="compositionally biased region" description="Low complexity" evidence="11">
    <location>
        <begin position="869"/>
        <end position="882"/>
    </location>
</feature>
<dbReference type="PROSITE" id="PS00107">
    <property type="entry name" value="PROTEIN_KINASE_ATP"/>
    <property type="match status" value="1"/>
</dbReference>
<protein>
    <recommendedName>
        <fullName evidence="1">non-specific serine/threonine protein kinase</fullName>
        <ecNumber evidence="1">2.7.11.1</ecNumber>
    </recommendedName>
</protein>
<feature type="compositionally biased region" description="Polar residues" evidence="11">
    <location>
        <begin position="843"/>
        <end position="853"/>
    </location>
</feature>
<feature type="region of interest" description="Disordered" evidence="11">
    <location>
        <begin position="1"/>
        <end position="44"/>
    </location>
</feature>
<keyword evidence="3" id="KW-0808">Transferase</keyword>
<dbReference type="SMART" id="SM00220">
    <property type="entry name" value="S_TKc"/>
    <property type="match status" value="1"/>
</dbReference>
<evidence type="ECO:0000256" key="7">
    <source>
        <dbReference type="ARBA" id="ARBA00047899"/>
    </source>
</evidence>
<dbReference type="PROSITE" id="PS50011">
    <property type="entry name" value="PROTEIN_KINASE_DOM"/>
    <property type="match status" value="1"/>
</dbReference>
<dbReference type="Proteomes" id="UP000267821">
    <property type="component" value="Unassembled WGS sequence"/>
</dbReference>
<dbReference type="InterPro" id="IPR000719">
    <property type="entry name" value="Prot_kinase_dom"/>
</dbReference>
<evidence type="ECO:0000256" key="4">
    <source>
        <dbReference type="ARBA" id="ARBA00022741"/>
    </source>
</evidence>
<evidence type="ECO:0000256" key="11">
    <source>
        <dbReference type="SAM" id="MobiDB-lite"/>
    </source>
</evidence>
<feature type="compositionally biased region" description="Low complexity" evidence="11">
    <location>
        <begin position="1023"/>
        <end position="1041"/>
    </location>
</feature>
<feature type="region of interest" description="Disordered" evidence="11">
    <location>
        <begin position="1002"/>
        <end position="1043"/>
    </location>
</feature>
<evidence type="ECO:0000259" key="12">
    <source>
        <dbReference type="PROSITE" id="PS50011"/>
    </source>
</evidence>
<dbReference type="Gene3D" id="1.10.510.10">
    <property type="entry name" value="Transferase(Phosphotransferase) domain 1"/>
    <property type="match status" value="2"/>
</dbReference>
<evidence type="ECO:0000313" key="14">
    <source>
        <dbReference type="Proteomes" id="UP000267821"/>
    </source>
</evidence>
<evidence type="ECO:0000256" key="8">
    <source>
        <dbReference type="ARBA" id="ARBA00048679"/>
    </source>
</evidence>
<feature type="region of interest" description="Disordered" evidence="11">
    <location>
        <begin position="95"/>
        <end position="142"/>
    </location>
</feature>
<feature type="compositionally biased region" description="Polar residues" evidence="11">
    <location>
        <begin position="1075"/>
        <end position="1086"/>
    </location>
</feature>
<feature type="region of interest" description="Disordered" evidence="11">
    <location>
        <begin position="353"/>
        <end position="372"/>
    </location>
</feature>
<dbReference type="OrthoDB" id="68483at2759"/>
<dbReference type="InParanoid" id="A0A3N4M0E7"/>
<proteinExistence type="predicted"/>
<feature type="compositionally biased region" description="Basic and acidic residues" evidence="11">
    <location>
        <begin position="1553"/>
        <end position="1580"/>
    </location>
</feature>
<feature type="region of interest" description="Disordered" evidence="11">
    <location>
        <begin position="585"/>
        <end position="606"/>
    </location>
</feature>
<dbReference type="GO" id="GO:0042149">
    <property type="term" value="P:cellular response to glucose starvation"/>
    <property type="evidence" value="ECO:0007669"/>
    <property type="project" value="UniProtKB-ARBA"/>
</dbReference>
<evidence type="ECO:0000256" key="10">
    <source>
        <dbReference type="PROSITE-ProRule" id="PRU10141"/>
    </source>
</evidence>
<evidence type="ECO:0000256" key="9">
    <source>
        <dbReference type="PIRSR" id="PIRSR630616-2"/>
    </source>
</evidence>
<feature type="region of interest" description="Disordered" evidence="11">
    <location>
        <begin position="317"/>
        <end position="346"/>
    </location>
</feature>
<feature type="compositionally biased region" description="Basic and acidic residues" evidence="11">
    <location>
        <begin position="17"/>
        <end position="44"/>
    </location>
</feature>
<dbReference type="EC" id="2.7.11.1" evidence="1"/>
<sequence>MASSENNNDLHGPGRGGRRDGRSDLGQEESRYGESDAESRTEIEVKRSSAASIWSPPHVFHRQSQHQQPLEHQHHHFRIHLNPLQYVHQELRPRNLSGSRKPLSISTTAPPSPANGVSSHSPISRSSSKASSPTTFYQNANHSTLYHPPHLHFTHQQPVKETHRLDRDFDPSTGKKSINKYEIIDEIGRGTHGKVKLGRHITSKEYVAIKIVERHSRPRLGKMVRQDDEKVRREIAILKKCRHPNVVRLIEVIDDPASKKVYLVLEYVELREIEWRKFGPLDVLRRERNRLKRELAGENGVGEEEDSEGERIRRWKRRRRKQLKEGRPSTGTSNLSSQTNDEKPNFWSLELGGLTEEDDEATDDDYPRVGEDERRGLSIVDAPHIPSLDSDTEEPSHHISSLSLVALGPNSETPAYSFSHDDLHYVPALTFERARSTFRDTVLGLEYLHYHGIIHRDIKPANLLWTKDYRVKISDFGVSYLGRGAAEEDEAGPKGKKDKFSGRDEIELAKTVGTPAFFAPELCYFDTSKPRPQITTAIDVWALGVTLYCLIFARCPFLADGEFELFNVIAKQKLFIPKRRLRPGQGYSASVKSPSRPTSSNRPLSFHHQRTHSGMLAKIAPIHHWPASGSRRKGVSEDLETEIIPDDLRDLLEKLLTKDPTERITVSEVKRHRWVLQGIANPMEWLENTDPERVNGGGRIEVNEEEMEKAVVPASWTTGMIKQVKSGINKLRQKMGMGSSASEGTTPKKEKVGLHPLASLGNDPRGPHSLLGANRPGSSSSNSTLHEKGEALNRFSLSLQTGTPYIVTKVVAPPPISASSLTRLLASSPAKSTTSTISNTTTKEMNSTSSPSRVHSPGTVKRLFDSQTSRANSLSRSLSRSSNHSDRTAMSGAESISPSTVKEKKDKILSSSFLRRTRSALTNRGSSVNDRNASEGAGGLGNKAVRRVTSSNLGHEFTNSPSPSFQSTIRRISSPSTQESPSNDQILKISLATVPSRESASLSQIQFVQPPEQKRSGGGGSVSGSATTRSRRSSTSSNSTSMIQARDTVAAALGGLFGKGRRLVRSFSRSRDTLASESEAVLSTSSGDDEGNHRIGLRISMLRRKRSSGVEATPVVSRVNALGTVRSCTSTTAASPIYKNGDGYFDIEVLTPADVMPPLRSAATTSTITTSRATTTAYTTTTAATSTSASSTALHDFDSRDLAIEGERMQWSKKLNLHDTSCPPSPNDSIMWERQAKARERREAARKEQDEEMARKLAESLQRIGNDIDTDNSAVPPIPSQHLWQPGRQPAVSPSTSSCNHQPAEPQHHFAPDVHSRLVTSSSEERLYPKRGHRHTDTATSSLTESTSLPSIQSMMDSSAASSVSFDAGWPAAAKKITRPVAVPTSVNRDSGIYSLKNGNGSIAVLVEDDITTAAPQQQRSSIASTTPHLAPPQATLSTLNSGYHSYIHSKSDEDDDGDDEALFLDLCTSNRRKSQGLSESPRRPKNIAIGVLQHQHHKRAVSATSARSKASDMDREKGTSMDGTNERVRRRRSRSNTAGSAIGGGGTGSASEGRRDRDKRSERKEARDKEKAQRERERATLPALLVPVTQ</sequence>
<dbReference type="FunFam" id="3.30.200.20:FF:000206">
    <property type="entry name" value="Serine/threonine-protein kinase Ssp1"/>
    <property type="match status" value="1"/>
</dbReference>
<keyword evidence="14" id="KW-1185">Reference proteome</keyword>
<feature type="compositionally biased region" description="Polar residues" evidence="11">
    <location>
        <begin position="1292"/>
        <end position="1301"/>
    </location>
</feature>
<feature type="compositionally biased region" description="Low complexity" evidence="11">
    <location>
        <begin position="1338"/>
        <end position="1349"/>
    </location>
</feature>
<dbReference type="STRING" id="1051890.A0A3N4M0E7"/>
<dbReference type="InterPro" id="IPR011009">
    <property type="entry name" value="Kinase-like_dom_sf"/>
</dbReference>
<evidence type="ECO:0000256" key="3">
    <source>
        <dbReference type="ARBA" id="ARBA00022679"/>
    </source>
</evidence>
<feature type="region of interest" description="Disordered" evidence="11">
    <location>
        <begin position="1491"/>
        <end position="1591"/>
    </location>
</feature>
<feature type="compositionally biased region" description="Polar residues" evidence="11">
    <location>
        <begin position="133"/>
        <end position="142"/>
    </location>
</feature>
<dbReference type="CDD" id="cd14008">
    <property type="entry name" value="STKc_LKB1_CaMKK"/>
    <property type="match status" value="1"/>
</dbReference>